<dbReference type="Proteomes" id="UP001224845">
    <property type="component" value="Unassembled WGS sequence"/>
</dbReference>
<dbReference type="Gene3D" id="2.60.40.10">
    <property type="entry name" value="Immunoglobulins"/>
    <property type="match status" value="1"/>
</dbReference>
<proteinExistence type="predicted"/>
<organism evidence="1 2">
    <name type="scientific">Variovorax paradoxus</name>
    <dbReference type="NCBI Taxonomy" id="34073"/>
    <lineage>
        <taxon>Bacteria</taxon>
        <taxon>Pseudomonadati</taxon>
        <taxon>Pseudomonadota</taxon>
        <taxon>Betaproteobacteria</taxon>
        <taxon>Burkholderiales</taxon>
        <taxon>Comamonadaceae</taxon>
        <taxon>Variovorax</taxon>
    </lineage>
</organism>
<gene>
    <name evidence="1" type="ORF">J2W39_005914</name>
</gene>
<accession>A0AAW8EQZ5</accession>
<reference evidence="1" key="1">
    <citation type="submission" date="2023-07" db="EMBL/GenBank/DDBJ databases">
        <title>Sorghum-associated microbial communities from plants grown in Nebraska, USA.</title>
        <authorList>
            <person name="Schachtman D."/>
        </authorList>
    </citation>
    <scope>NUCLEOTIDE SEQUENCE</scope>
    <source>
        <strain evidence="1">DS3315</strain>
    </source>
</reference>
<dbReference type="EMBL" id="JAUSRV010000019">
    <property type="protein sequence ID" value="MDP9974644.1"/>
    <property type="molecule type" value="Genomic_DNA"/>
</dbReference>
<protein>
    <submittedName>
        <fullName evidence="1">Uncharacterized protein</fullName>
    </submittedName>
</protein>
<dbReference type="AlphaFoldDB" id="A0AAW8EQZ5"/>
<dbReference type="Pfam" id="PF17957">
    <property type="entry name" value="Big_7"/>
    <property type="match status" value="1"/>
</dbReference>
<evidence type="ECO:0000313" key="2">
    <source>
        <dbReference type="Proteomes" id="UP001224845"/>
    </source>
</evidence>
<dbReference type="InterPro" id="IPR013783">
    <property type="entry name" value="Ig-like_fold"/>
</dbReference>
<dbReference type="RefSeq" id="WP_307596662.1">
    <property type="nucleotide sequence ID" value="NZ_JAUSRV010000019.1"/>
</dbReference>
<name>A0AAW8EQZ5_VARPD</name>
<sequence length="457" mass="48447">MTSTTSLFRRTVSAAHLRSPVAAVMMLLPAAFVMTALPASALAQPAAVEIRSLDVRTDGDLGAGSRLSFRAVATPRGKAAVRIRGIRERIALREVSPGVYVGRYTIKRGDVVQDDRDVRVLLSLGNRTTAADYPLAEIMAGPRVANVPPPAAVPPSVPLRIERFGVTPIERIEPGAELRLALDGPPGGSVTIDLPGVSNDVVLREIRPGHYEGGYTLRRADNLNSSLPIVATLRVGDRVVTANLAVSQVQPQVDNRPPQVVNISPREGDAVPSGPPVQISANFEDRGGSGVDPASVRVLISGRNVTPEAQVTPNSFSYRANLPPGRYTVDVTARDRAGNPVRRDWSFDVGAVAPVNVPLQILNHGNNGAVEGGTTVVQGRTAPFATVEVKVDASTQAPGGFGVSQHVHSQTLQADANGNFSFNFSPRFPIPGTRYEVSLVSTKAGVASDSRLTLYQR</sequence>
<comment type="caution">
    <text evidence="1">The sequence shown here is derived from an EMBL/GenBank/DDBJ whole genome shotgun (WGS) entry which is preliminary data.</text>
</comment>
<evidence type="ECO:0000313" key="1">
    <source>
        <dbReference type="EMBL" id="MDP9974644.1"/>
    </source>
</evidence>